<comment type="caution">
    <text evidence="3">The sequence shown here is derived from an EMBL/GenBank/DDBJ whole genome shotgun (WGS) entry which is preliminary data.</text>
</comment>
<dbReference type="PANTHER" id="PTHR23537">
    <property type="match status" value="1"/>
</dbReference>
<dbReference type="SUPFAM" id="SSF103473">
    <property type="entry name" value="MFS general substrate transporter"/>
    <property type="match status" value="1"/>
</dbReference>
<feature type="transmembrane region" description="Helical" evidence="2">
    <location>
        <begin position="94"/>
        <end position="117"/>
    </location>
</feature>
<feature type="region of interest" description="Disordered" evidence="1">
    <location>
        <begin position="218"/>
        <end position="240"/>
    </location>
</feature>
<dbReference type="Pfam" id="PF06779">
    <property type="entry name" value="MFS_4"/>
    <property type="match status" value="1"/>
</dbReference>
<accession>A0ABU9CKY4</accession>
<keyword evidence="2" id="KW-1133">Transmembrane helix</keyword>
<dbReference type="InterPro" id="IPR010645">
    <property type="entry name" value="MFS_4"/>
</dbReference>
<feature type="transmembrane region" description="Helical" evidence="2">
    <location>
        <begin position="155"/>
        <end position="178"/>
    </location>
</feature>
<feature type="transmembrane region" description="Helical" evidence="2">
    <location>
        <begin position="337"/>
        <end position="359"/>
    </location>
</feature>
<dbReference type="RefSeq" id="WP_341412188.1">
    <property type="nucleotide sequence ID" value="NZ_JBBUTH010000009.1"/>
</dbReference>
<feature type="transmembrane region" description="Helical" evidence="2">
    <location>
        <begin position="249"/>
        <end position="270"/>
    </location>
</feature>
<dbReference type="Proteomes" id="UP001365405">
    <property type="component" value="Unassembled WGS sequence"/>
</dbReference>
<organism evidence="3 4">
    <name type="scientific">Pseudaquabacterium inlustre</name>
    <dbReference type="NCBI Taxonomy" id="2984192"/>
    <lineage>
        <taxon>Bacteria</taxon>
        <taxon>Pseudomonadati</taxon>
        <taxon>Pseudomonadota</taxon>
        <taxon>Betaproteobacteria</taxon>
        <taxon>Burkholderiales</taxon>
        <taxon>Sphaerotilaceae</taxon>
        <taxon>Pseudaquabacterium</taxon>
    </lineage>
</organism>
<keyword evidence="2" id="KW-0812">Transmembrane</keyword>
<name>A0ABU9CKY4_9BURK</name>
<feature type="transmembrane region" description="Helical" evidence="2">
    <location>
        <begin position="129"/>
        <end position="148"/>
    </location>
</feature>
<dbReference type="PANTHER" id="PTHR23537:SF1">
    <property type="entry name" value="SUGAR TRANSPORTER"/>
    <property type="match status" value="1"/>
</dbReference>
<protein>
    <submittedName>
        <fullName evidence="3">YbfB/YjiJ family MFS transporter</fullName>
    </submittedName>
</protein>
<feature type="transmembrane region" description="Helical" evidence="2">
    <location>
        <begin position="282"/>
        <end position="301"/>
    </location>
</feature>
<dbReference type="InterPro" id="IPR036259">
    <property type="entry name" value="MFS_trans_sf"/>
</dbReference>
<keyword evidence="2" id="KW-0472">Membrane</keyword>
<reference evidence="3 4" key="1">
    <citation type="submission" date="2024-04" db="EMBL/GenBank/DDBJ databases">
        <title>Novel species of the genus Ideonella isolated from streams.</title>
        <authorList>
            <person name="Lu H."/>
        </authorList>
    </citation>
    <scope>NUCLEOTIDE SEQUENCE [LARGE SCALE GENOMIC DNA]</scope>
    <source>
        <strain evidence="3 4">DXS22W</strain>
    </source>
</reference>
<evidence type="ECO:0000313" key="4">
    <source>
        <dbReference type="Proteomes" id="UP001365405"/>
    </source>
</evidence>
<dbReference type="Gene3D" id="1.20.1250.20">
    <property type="entry name" value="MFS general substrate transporter like domains"/>
    <property type="match status" value="1"/>
</dbReference>
<evidence type="ECO:0000313" key="3">
    <source>
        <dbReference type="EMBL" id="MEK8052482.1"/>
    </source>
</evidence>
<dbReference type="EMBL" id="JBBUTH010000009">
    <property type="protein sequence ID" value="MEK8052482.1"/>
    <property type="molecule type" value="Genomic_DNA"/>
</dbReference>
<proteinExistence type="predicted"/>
<sequence>MTPPPGLPAPHQRPASAAIAMAALLALAVAMGIGRFAFTPMLPLMMRDGLLDAALAAELAAANYLGYLAGALSAAPLQALLARRWPARAEAQPPALLALALTLVIALNAAMAGPHWLGIGWHVQRTLAGAASAWTLVAATGWALTALARRGAAPLGGWVFAGVGSGIALSGLLVWALGGWRSGALWLALTALALLMAGAMAWLLRSGCAAHHLASPQQAPGSSAKAPVSAPTSAPASPPTTRCGVPPGFGPLVFCYGSFGFGYIVPATFLPAMARVLVDDPFWFGLAWPVFGTAALLSIVLSARLASHWPRQPLWAGCQLAMALGVALPLLSRSGLAIGAAALLVGGSFMVATMAGMQLARQWLPADPTPLLGRMTTAFAAGQILGPLQVRLLDGWHWHGWGPIEFTSATAALLLATTAAWLWRGLPEPSSLETAHAHPAR</sequence>
<feature type="transmembrane region" description="Helical" evidence="2">
    <location>
        <begin position="17"/>
        <end position="38"/>
    </location>
</feature>
<gene>
    <name evidence="3" type="ORF">AACH10_19675</name>
</gene>
<evidence type="ECO:0000256" key="1">
    <source>
        <dbReference type="SAM" id="MobiDB-lite"/>
    </source>
</evidence>
<feature type="transmembrane region" description="Helical" evidence="2">
    <location>
        <begin position="64"/>
        <end position="82"/>
    </location>
</feature>
<feature type="transmembrane region" description="Helical" evidence="2">
    <location>
        <begin position="313"/>
        <end position="331"/>
    </location>
</feature>
<keyword evidence="4" id="KW-1185">Reference proteome</keyword>
<feature type="transmembrane region" description="Helical" evidence="2">
    <location>
        <begin position="184"/>
        <end position="204"/>
    </location>
</feature>
<evidence type="ECO:0000256" key="2">
    <source>
        <dbReference type="SAM" id="Phobius"/>
    </source>
</evidence>
<feature type="compositionally biased region" description="Low complexity" evidence="1">
    <location>
        <begin position="222"/>
        <end position="240"/>
    </location>
</feature>